<dbReference type="EMBL" id="MARB01000008">
    <property type="protein sequence ID" value="ODJ88055.1"/>
    <property type="molecule type" value="Genomic_DNA"/>
</dbReference>
<keyword evidence="2" id="KW-1185">Reference proteome</keyword>
<sequence>MDRAALDAAMAYGVEAGGWCPHGRLAEDGVIPECYPVTELANAGYSERTLQNVIDSDATLIIYFGYLSGGTEQTLAFCIAQRKPYLLIDAEELNRPRAAQRIQQFIADKGIAILNVAGPRASGEASAYDYARTILESVLRTLCINPSDRC</sequence>
<evidence type="ECO:0000313" key="2">
    <source>
        <dbReference type="Proteomes" id="UP000094769"/>
    </source>
</evidence>
<reference evidence="1 2" key="1">
    <citation type="submission" date="2016-06" db="EMBL/GenBank/DDBJ databases">
        <title>Genome sequence of endosymbiont of Candidatus Endolucinida thiodiazotropha.</title>
        <authorList>
            <person name="Poehlein A."/>
            <person name="Koenig S."/>
            <person name="Heiden S.E."/>
            <person name="Thuermer A."/>
            <person name="Voget S."/>
            <person name="Daniel R."/>
            <person name="Markert S."/>
            <person name="Gros O."/>
            <person name="Schweder T."/>
        </authorList>
    </citation>
    <scope>NUCLEOTIDE SEQUENCE [LARGE SCALE GENOMIC DNA]</scope>
    <source>
        <strain evidence="1 2">COS</strain>
    </source>
</reference>
<proteinExistence type="predicted"/>
<accession>A0A7Z0VMK8</accession>
<protein>
    <submittedName>
        <fullName evidence="1">Putative molybdenum carrier</fullName>
    </submittedName>
</protein>
<evidence type="ECO:0000313" key="1">
    <source>
        <dbReference type="EMBL" id="ODJ88055.1"/>
    </source>
</evidence>
<dbReference type="Pfam" id="PF12694">
    <property type="entry name" value="cpYpsA"/>
    <property type="match status" value="1"/>
</dbReference>
<dbReference type="Proteomes" id="UP000094769">
    <property type="component" value="Unassembled WGS sequence"/>
</dbReference>
<gene>
    <name evidence="1" type="ORF">CODIS_18290</name>
</gene>
<comment type="caution">
    <text evidence="1">The sequence shown here is derived from an EMBL/GenBank/DDBJ whole genome shotgun (WGS) entry which is preliminary data.</text>
</comment>
<organism evidence="1 2">
    <name type="scientific">Candidatus Thiodiazotropha endolucinida</name>
    <dbReference type="NCBI Taxonomy" id="1655433"/>
    <lineage>
        <taxon>Bacteria</taxon>
        <taxon>Pseudomonadati</taxon>
        <taxon>Pseudomonadota</taxon>
        <taxon>Gammaproteobacteria</taxon>
        <taxon>Chromatiales</taxon>
        <taxon>Sedimenticolaceae</taxon>
        <taxon>Candidatus Thiodiazotropha</taxon>
    </lineage>
</organism>
<dbReference type="Gene3D" id="3.40.50.450">
    <property type="match status" value="1"/>
</dbReference>
<dbReference type="InterPro" id="IPR024755">
    <property type="entry name" value="cpYpsA"/>
</dbReference>
<dbReference type="AlphaFoldDB" id="A0A7Z0VMK8"/>
<name>A0A7Z0VMK8_9GAMM</name>